<dbReference type="Gene3D" id="1.10.4030.10">
    <property type="entry name" value="Porin chaperone SurA, peptide-binding domain"/>
    <property type="match status" value="1"/>
</dbReference>
<dbReference type="PANTHER" id="PTHR47245:SF2">
    <property type="entry name" value="PEPTIDYL-PROLYL CIS-TRANS ISOMERASE HP_0175-RELATED"/>
    <property type="match status" value="1"/>
</dbReference>
<protein>
    <recommendedName>
        <fullName evidence="2">PpiC domain-containing protein</fullName>
    </recommendedName>
</protein>
<dbReference type="InterPro" id="IPR046357">
    <property type="entry name" value="PPIase_dom_sf"/>
</dbReference>
<dbReference type="InterPro" id="IPR027304">
    <property type="entry name" value="Trigger_fact/SurA_dom_sf"/>
</dbReference>
<reference evidence="3 4" key="1">
    <citation type="submission" date="2015-07" db="EMBL/GenBank/DDBJ databases">
        <title>Genome analysis of myxobacterium Chondromyces crocatus Cm c5 reveals a high potential for natural compound synthesis and the genetic basis for the loss of fruiting body formation.</title>
        <authorList>
            <person name="Zaburannyi N."/>
            <person name="Bunk B."/>
            <person name="Maier J."/>
            <person name="Overmann J."/>
            <person name="Mueller R."/>
        </authorList>
    </citation>
    <scope>NUCLEOTIDE SEQUENCE [LARGE SCALE GENOMIC DNA]</scope>
    <source>
        <strain evidence="3 4">Cm c5</strain>
    </source>
</reference>
<dbReference type="OrthoDB" id="5507236at2"/>
<dbReference type="InterPro" id="IPR050245">
    <property type="entry name" value="PrsA_foldase"/>
</dbReference>
<feature type="region of interest" description="Disordered" evidence="1">
    <location>
        <begin position="317"/>
        <end position="354"/>
    </location>
</feature>
<dbReference type="Gene3D" id="3.10.50.40">
    <property type="match status" value="1"/>
</dbReference>
<proteinExistence type="predicted"/>
<dbReference type="GO" id="GO:0003755">
    <property type="term" value="F:peptidyl-prolyl cis-trans isomerase activity"/>
    <property type="evidence" value="ECO:0007669"/>
    <property type="project" value="InterPro"/>
</dbReference>
<name>A0A0K1ERZ3_CHOCO</name>
<dbReference type="SUPFAM" id="SSF109998">
    <property type="entry name" value="Triger factor/SurA peptide-binding domain-like"/>
    <property type="match status" value="1"/>
</dbReference>
<accession>A0A0K1ERZ3</accession>
<dbReference type="KEGG" id="ccro:CMC5_076250"/>
<evidence type="ECO:0000313" key="3">
    <source>
        <dbReference type="EMBL" id="AKT43393.1"/>
    </source>
</evidence>
<dbReference type="PROSITE" id="PS51257">
    <property type="entry name" value="PROKAR_LIPOPROTEIN"/>
    <property type="match status" value="1"/>
</dbReference>
<dbReference type="RefSeq" id="WP_050434864.1">
    <property type="nucleotide sequence ID" value="NZ_CP012159.1"/>
</dbReference>
<dbReference type="EMBL" id="CP012159">
    <property type="protein sequence ID" value="AKT43393.1"/>
    <property type="molecule type" value="Genomic_DNA"/>
</dbReference>
<dbReference type="Proteomes" id="UP000067626">
    <property type="component" value="Chromosome"/>
</dbReference>
<dbReference type="AlphaFoldDB" id="A0A0K1ERZ3"/>
<dbReference type="STRING" id="52.CMC5_076250"/>
<dbReference type="Gene3D" id="1.10.8.1040">
    <property type="match status" value="1"/>
</dbReference>
<organism evidence="3 4">
    <name type="scientific">Chondromyces crocatus</name>
    <dbReference type="NCBI Taxonomy" id="52"/>
    <lineage>
        <taxon>Bacteria</taxon>
        <taxon>Pseudomonadati</taxon>
        <taxon>Myxococcota</taxon>
        <taxon>Polyangia</taxon>
        <taxon>Polyangiales</taxon>
        <taxon>Polyangiaceae</taxon>
        <taxon>Chondromyces</taxon>
    </lineage>
</organism>
<evidence type="ECO:0000256" key="1">
    <source>
        <dbReference type="SAM" id="MobiDB-lite"/>
    </source>
</evidence>
<evidence type="ECO:0000259" key="2">
    <source>
        <dbReference type="Pfam" id="PF13145"/>
    </source>
</evidence>
<evidence type="ECO:0000313" key="4">
    <source>
        <dbReference type="Proteomes" id="UP000067626"/>
    </source>
</evidence>
<feature type="domain" description="PpiC" evidence="2">
    <location>
        <begin position="137"/>
        <end position="278"/>
    </location>
</feature>
<gene>
    <name evidence="3" type="ORF">CMC5_076250</name>
</gene>
<dbReference type="InterPro" id="IPR000297">
    <property type="entry name" value="PPIase_PpiC"/>
</dbReference>
<sequence length="354" mass="38226">MSGSRYLPTLLAAAVSLGLLGCNEKAVEQLPDAGASAFGLSAEQSSRVLAKVGDRVITLGDFAAALDQMDQFDRLRYQSKERRRELLSELVDVELLAMEAQRRGLDKEPDVQDALRQTMRDAILAQERRSLPAPAEISAEEVRAYFDANSDKFVEPERRRLAAIVLKSRADAEKVLKEAQKANTAIAWGELFFKQSISAPKVRDANAPVDLAGDLGIVGPPGDARGGNPQIPEPLRVAAFQIGNVGEVAPEVLEAQGKYYVIRMTGITAGHRRTLAEADRSIRVALLQRKTQEQEASLRESLKQKIRVEVDEAALASVKLPDPATAGPYPGYQPPSAPTSLPSEGGTKHGNGGN</sequence>
<dbReference type="Pfam" id="PF13145">
    <property type="entry name" value="Rotamase_2"/>
    <property type="match status" value="1"/>
</dbReference>
<dbReference type="PANTHER" id="PTHR47245">
    <property type="entry name" value="PEPTIDYLPROLYL ISOMERASE"/>
    <property type="match status" value="1"/>
</dbReference>
<keyword evidence="4" id="KW-1185">Reference proteome</keyword>